<keyword evidence="7 12" id="KW-0865">Zymogen</keyword>
<evidence type="ECO:0000256" key="4">
    <source>
        <dbReference type="ARBA" id="ARBA00022837"/>
    </source>
</evidence>
<proteinExistence type="inferred from homology"/>
<dbReference type="PANTHER" id="PTHR10067">
    <property type="entry name" value="PHOSPHATIDYLSERINE DECARBOXYLASE"/>
    <property type="match status" value="1"/>
</dbReference>
<dbReference type="PROSITE" id="PS50222">
    <property type="entry name" value="EF_HAND_2"/>
    <property type="match status" value="1"/>
</dbReference>
<gene>
    <name evidence="12" type="primary">PSD2</name>
    <name evidence="16" type="ORF">K443DRAFT_395035</name>
</gene>
<dbReference type="EMBL" id="KN838565">
    <property type="protein sequence ID" value="KIK04928.1"/>
    <property type="molecule type" value="Genomic_DNA"/>
</dbReference>
<dbReference type="InterPro" id="IPR002048">
    <property type="entry name" value="EF_hand_dom"/>
</dbReference>
<name>A0A0C9YA87_9AGAR</name>
<evidence type="ECO:0000256" key="6">
    <source>
        <dbReference type="ARBA" id="ARBA00023136"/>
    </source>
</evidence>
<feature type="active site" description="Schiff-base intermediate with substrate; via pyruvic acid; for decarboxylase activity" evidence="12">
    <location>
        <position position="675"/>
    </location>
</feature>
<comment type="catalytic activity">
    <reaction evidence="12">
        <text>a 1,2-diacyl-sn-glycero-3-phospho-L-serine + H(+) = a 1,2-diacyl-sn-glycero-3-phosphoethanolamine + CO2</text>
        <dbReference type="Rhea" id="RHEA:20828"/>
        <dbReference type="ChEBI" id="CHEBI:15378"/>
        <dbReference type="ChEBI" id="CHEBI:16526"/>
        <dbReference type="ChEBI" id="CHEBI:57262"/>
        <dbReference type="ChEBI" id="CHEBI:64612"/>
        <dbReference type="EC" id="4.1.1.65"/>
    </reaction>
</comment>
<feature type="chain" id="PRO_5023359085" description="Phosphatidylserine decarboxylase 2 beta chain" evidence="12">
    <location>
        <begin position="1"/>
        <end position="674"/>
    </location>
</feature>
<dbReference type="InterPro" id="IPR033179">
    <property type="entry name" value="PSD_type2_pro"/>
</dbReference>
<dbReference type="InterPro" id="IPR033177">
    <property type="entry name" value="PSD-B"/>
</dbReference>
<dbReference type="NCBIfam" id="TIGR00163">
    <property type="entry name" value="PS_decarb"/>
    <property type="match status" value="1"/>
</dbReference>
<accession>A0A0C9YA87</accession>
<dbReference type="GO" id="GO:0006646">
    <property type="term" value="P:phosphatidylethanolamine biosynthetic process"/>
    <property type="evidence" value="ECO:0007669"/>
    <property type="project" value="UniProtKB-UniRule"/>
</dbReference>
<dbReference type="AlphaFoldDB" id="A0A0C9YA87"/>
<comment type="subcellular location">
    <subcellularLocation>
        <location evidence="12">Golgi apparatus membrane</location>
        <topology evidence="12">Peripheral membrane protein</topology>
        <orientation evidence="12">Cytoplasmic side</orientation>
    </subcellularLocation>
    <subcellularLocation>
        <location evidence="12">Endosome membrane</location>
        <topology evidence="12">Peripheral membrane protein</topology>
        <orientation evidence="12">Cytoplasmic side</orientation>
    </subcellularLocation>
</comment>
<keyword evidence="5 12" id="KW-0443">Lipid metabolism</keyword>
<dbReference type="EC" id="4.1.1.65" evidence="12"/>
<keyword evidence="12" id="KW-0333">Golgi apparatus</keyword>
<keyword evidence="10 12" id="KW-1208">Phospholipid metabolism</keyword>
<keyword evidence="2 12" id="KW-0444">Lipid biosynthesis</keyword>
<keyword evidence="4" id="KW-0106">Calcium</keyword>
<comment type="pathway">
    <text evidence="12">Phospholipid metabolism; phosphatidylethanolamine biosynthesis; phosphatidylethanolamine from CDP-diacylglycerol: step 2/2.</text>
</comment>
<evidence type="ECO:0000256" key="12">
    <source>
        <dbReference type="HAMAP-Rule" id="MF_03209"/>
    </source>
</evidence>
<evidence type="ECO:0000313" key="17">
    <source>
        <dbReference type="Proteomes" id="UP000054477"/>
    </source>
</evidence>
<comment type="cofactor">
    <cofactor evidence="12">
        <name>pyruvate</name>
        <dbReference type="ChEBI" id="CHEBI:15361"/>
    </cofactor>
    <text evidence="12">Binds 1 pyruvoyl group covalently per subunit.</text>
</comment>
<feature type="active site" description="Charge relay system; for autoendoproteolytic cleavage activity" evidence="12">
    <location>
        <position position="588"/>
    </location>
</feature>
<dbReference type="Gene3D" id="2.60.40.150">
    <property type="entry name" value="C2 domain"/>
    <property type="match status" value="1"/>
</dbReference>
<feature type="compositionally biased region" description="Gly residues" evidence="13">
    <location>
        <begin position="265"/>
        <end position="277"/>
    </location>
</feature>
<evidence type="ECO:0000313" key="16">
    <source>
        <dbReference type="EMBL" id="KIK04928.1"/>
    </source>
</evidence>
<keyword evidence="11 12" id="KW-0670">Pyruvate</keyword>
<dbReference type="InterPro" id="IPR018247">
    <property type="entry name" value="EF_Hand_1_Ca_BS"/>
</dbReference>
<dbReference type="HOGENOM" id="CLU_002661_2_0_1"/>
<feature type="chain" id="PRO_5023359086" description="Phosphatidylserine decarboxylase 2 alpha chain" evidence="12">
    <location>
        <begin position="675"/>
        <end position="721"/>
    </location>
</feature>
<evidence type="ECO:0000256" key="3">
    <source>
        <dbReference type="ARBA" id="ARBA00022793"/>
    </source>
</evidence>
<evidence type="ECO:0000256" key="2">
    <source>
        <dbReference type="ARBA" id="ARBA00022516"/>
    </source>
</evidence>
<comment type="subunit">
    <text evidence="12">Heterodimer of a large membrane-associated beta subunit and a small pyruvoyl-containing alpha subunit.</text>
</comment>
<evidence type="ECO:0000256" key="5">
    <source>
        <dbReference type="ARBA" id="ARBA00023098"/>
    </source>
</evidence>
<keyword evidence="12" id="KW-0967">Endosome</keyword>
<comment type="PTM">
    <text evidence="12">Is synthesized initially as an inactive proenzyme. Formation of the active enzyme involves a self-maturation process in which the active site pyruvoyl group is generated from an internal serine residue via an autocatalytic post-translational modification. Two non-identical subunits are generated from the proenzyme in this reaction, and the pyruvate is formed at the N-terminus of the alpha chain, which is derived from the carboxyl end of the proenzyme. The autoendoproteolytic cleavage occurs by a canonical serine protease mechanism, in which the side chain hydroxyl group of the serine supplies its oxygen atom to form the C-terminus of the beta chain, while the remainder of the serine residue undergoes an oxidative deamination to produce ammonia and the pyruvoyl prosthetic group on the alpha chain. During this reaction, the Ser that is part of the protease active site of the proenzyme becomes the pyruvoyl prosthetic group, which constitutes an essential element of the active site of the mature decarboxylase.</text>
</comment>
<dbReference type="GO" id="GO:0005509">
    <property type="term" value="F:calcium ion binding"/>
    <property type="evidence" value="ECO:0007669"/>
    <property type="project" value="InterPro"/>
</dbReference>
<dbReference type="GO" id="GO:0004609">
    <property type="term" value="F:phosphatidylserine decarboxylase activity"/>
    <property type="evidence" value="ECO:0007669"/>
    <property type="project" value="UniProtKB-UniRule"/>
</dbReference>
<dbReference type="GO" id="GO:0010008">
    <property type="term" value="C:endosome membrane"/>
    <property type="evidence" value="ECO:0007669"/>
    <property type="project" value="UniProtKB-SubCell"/>
</dbReference>
<dbReference type="Proteomes" id="UP000054477">
    <property type="component" value="Unassembled WGS sequence"/>
</dbReference>
<keyword evidence="3 12" id="KW-0210">Decarboxylase</keyword>
<dbReference type="SUPFAM" id="SSF49562">
    <property type="entry name" value="C2 domain (Calcium/lipid-binding domain, CaLB)"/>
    <property type="match status" value="1"/>
</dbReference>
<evidence type="ECO:0000256" key="9">
    <source>
        <dbReference type="ARBA" id="ARBA00023239"/>
    </source>
</evidence>
<dbReference type="PROSITE" id="PS50004">
    <property type="entry name" value="C2"/>
    <property type="match status" value="1"/>
</dbReference>
<dbReference type="HAMAP" id="MF_00663">
    <property type="entry name" value="PS_decarb_PSD_B_type2"/>
    <property type="match status" value="1"/>
</dbReference>
<dbReference type="Gene3D" id="1.10.238.10">
    <property type="entry name" value="EF-hand"/>
    <property type="match status" value="1"/>
</dbReference>
<comment type="pathway">
    <text evidence="1">Lipid metabolism.</text>
</comment>
<evidence type="ECO:0000256" key="7">
    <source>
        <dbReference type="ARBA" id="ARBA00023145"/>
    </source>
</evidence>
<dbReference type="Pfam" id="PF00168">
    <property type="entry name" value="C2"/>
    <property type="match status" value="1"/>
</dbReference>
<evidence type="ECO:0000256" key="8">
    <source>
        <dbReference type="ARBA" id="ARBA00023209"/>
    </source>
</evidence>
<comment type="function">
    <text evidence="12">Catalyzes the formation of phosphatidylethanolamine (PtdEtn) from phosphatidylserine (PtdSer). Plays a central role in phospholipid metabolism and in the interorganelle trafficking of phosphatidylserine.</text>
</comment>
<dbReference type="PANTHER" id="PTHR10067:SF17">
    <property type="entry name" value="PHOSPHATIDYLSERINE DECARBOXYLASE PROENZYME 2"/>
    <property type="match status" value="1"/>
</dbReference>
<comment type="domain">
    <text evidence="12">The C2 domains have an essential, but non-catalytic function. They may facilitate interactions with other proteins and are required for lipid transport function.</text>
</comment>
<reference evidence="17" key="2">
    <citation type="submission" date="2015-01" db="EMBL/GenBank/DDBJ databases">
        <title>Evolutionary Origins and Diversification of the Mycorrhizal Mutualists.</title>
        <authorList>
            <consortium name="DOE Joint Genome Institute"/>
            <consortium name="Mycorrhizal Genomics Consortium"/>
            <person name="Kohler A."/>
            <person name="Kuo A."/>
            <person name="Nagy L.G."/>
            <person name="Floudas D."/>
            <person name="Copeland A."/>
            <person name="Barry K.W."/>
            <person name="Cichocki N."/>
            <person name="Veneault-Fourrey C."/>
            <person name="LaButti K."/>
            <person name="Lindquist E.A."/>
            <person name="Lipzen A."/>
            <person name="Lundell T."/>
            <person name="Morin E."/>
            <person name="Murat C."/>
            <person name="Riley R."/>
            <person name="Ohm R."/>
            <person name="Sun H."/>
            <person name="Tunlid A."/>
            <person name="Henrissat B."/>
            <person name="Grigoriev I.V."/>
            <person name="Hibbett D.S."/>
            <person name="Martin F."/>
        </authorList>
    </citation>
    <scope>NUCLEOTIDE SEQUENCE [LARGE SCALE GENOMIC DNA]</scope>
    <source>
        <strain evidence="17">LaAM-08-1</strain>
    </source>
</reference>
<organism evidence="16 17">
    <name type="scientific">Laccaria amethystina LaAM-08-1</name>
    <dbReference type="NCBI Taxonomy" id="1095629"/>
    <lineage>
        <taxon>Eukaryota</taxon>
        <taxon>Fungi</taxon>
        <taxon>Dikarya</taxon>
        <taxon>Basidiomycota</taxon>
        <taxon>Agaricomycotina</taxon>
        <taxon>Agaricomycetes</taxon>
        <taxon>Agaricomycetidae</taxon>
        <taxon>Agaricales</taxon>
        <taxon>Agaricineae</taxon>
        <taxon>Hydnangiaceae</taxon>
        <taxon>Laccaria</taxon>
    </lineage>
</organism>
<dbReference type="PROSITE" id="PS00018">
    <property type="entry name" value="EF_HAND_1"/>
    <property type="match status" value="1"/>
</dbReference>
<feature type="site" description="Cleavage (non-hydrolytic); by autocatalysis" evidence="12">
    <location>
        <begin position="674"/>
        <end position="675"/>
    </location>
</feature>
<feature type="region of interest" description="Disordered" evidence="13">
    <location>
        <begin position="241"/>
        <end position="333"/>
    </location>
</feature>
<keyword evidence="6 12" id="KW-0472">Membrane</keyword>
<dbReference type="InterPro" id="IPR011992">
    <property type="entry name" value="EF-hand-dom_pair"/>
</dbReference>
<evidence type="ECO:0000259" key="15">
    <source>
        <dbReference type="PROSITE" id="PS50222"/>
    </source>
</evidence>
<dbReference type="InterPro" id="IPR000008">
    <property type="entry name" value="C2_dom"/>
</dbReference>
<dbReference type="Pfam" id="PF02666">
    <property type="entry name" value="PS_Dcarbxylase"/>
    <property type="match status" value="1"/>
</dbReference>
<feature type="modified residue" description="Pyruvic acid (Ser); by autocatalysis" evidence="12">
    <location>
        <position position="675"/>
    </location>
</feature>
<feature type="domain" description="EF-hand" evidence="15">
    <location>
        <begin position="127"/>
        <end position="162"/>
    </location>
</feature>
<keyword evidence="17" id="KW-1185">Reference proteome</keyword>
<feature type="domain" description="C2" evidence="14">
    <location>
        <begin position="1"/>
        <end position="80"/>
    </location>
</feature>
<reference evidence="16 17" key="1">
    <citation type="submission" date="2014-04" db="EMBL/GenBank/DDBJ databases">
        <authorList>
            <consortium name="DOE Joint Genome Institute"/>
            <person name="Kuo A."/>
            <person name="Kohler A."/>
            <person name="Nagy L.G."/>
            <person name="Floudas D."/>
            <person name="Copeland A."/>
            <person name="Barry K.W."/>
            <person name="Cichocki N."/>
            <person name="Veneault-Fourrey C."/>
            <person name="LaButti K."/>
            <person name="Lindquist E.A."/>
            <person name="Lipzen A."/>
            <person name="Lundell T."/>
            <person name="Morin E."/>
            <person name="Murat C."/>
            <person name="Sun H."/>
            <person name="Tunlid A."/>
            <person name="Henrissat B."/>
            <person name="Grigoriev I.V."/>
            <person name="Hibbett D.S."/>
            <person name="Martin F."/>
            <person name="Nordberg H.P."/>
            <person name="Cantor M.N."/>
            <person name="Hua S.X."/>
        </authorList>
    </citation>
    <scope>NUCLEOTIDE SEQUENCE [LARGE SCALE GENOMIC DNA]</scope>
    <source>
        <strain evidence="16 17">LaAM-08-1</strain>
    </source>
</reference>
<evidence type="ECO:0000259" key="14">
    <source>
        <dbReference type="PROSITE" id="PS50004"/>
    </source>
</evidence>
<dbReference type="SMART" id="SM00239">
    <property type="entry name" value="C2"/>
    <property type="match status" value="1"/>
</dbReference>
<dbReference type="InterPro" id="IPR003817">
    <property type="entry name" value="PS_Dcarbxylase"/>
</dbReference>
<comment type="similarity">
    <text evidence="12">Belongs to the phosphatidylserine decarboxylase family. PSD-B subfamily. Eukaryotic type II sub-subfamily.</text>
</comment>
<evidence type="ECO:0000256" key="13">
    <source>
        <dbReference type="SAM" id="MobiDB-lite"/>
    </source>
</evidence>
<dbReference type="InterPro" id="IPR035892">
    <property type="entry name" value="C2_domain_sf"/>
</dbReference>
<evidence type="ECO:0000256" key="10">
    <source>
        <dbReference type="ARBA" id="ARBA00023264"/>
    </source>
</evidence>
<evidence type="ECO:0000256" key="11">
    <source>
        <dbReference type="ARBA" id="ARBA00023317"/>
    </source>
</evidence>
<dbReference type="OrthoDB" id="67700at2759"/>
<feature type="active site" description="Charge relay system; for autoendoproteolytic cleavage activity" evidence="12">
    <location>
        <position position="530"/>
    </location>
</feature>
<dbReference type="GO" id="GO:0005795">
    <property type="term" value="C:Golgi stack"/>
    <property type="evidence" value="ECO:0007669"/>
    <property type="project" value="UniProtKB-UniRule"/>
</dbReference>
<protein>
    <recommendedName>
        <fullName evidence="12">Phosphatidylserine decarboxylase proenzyme 2</fullName>
        <ecNumber evidence="12">4.1.1.65</ecNumber>
    </recommendedName>
    <component>
        <recommendedName>
            <fullName evidence="12">Phosphatidylserine decarboxylase 2 beta chain</fullName>
        </recommendedName>
    </component>
    <component>
        <recommendedName>
            <fullName evidence="12">Phosphatidylserine decarboxylase 2 alpha chain</fullName>
        </recommendedName>
    </component>
</protein>
<dbReference type="SUPFAM" id="SSF47473">
    <property type="entry name" value="EF-hand"/>
    <property type="match status" value="1"/>
</dbReference>
<evidence type="ECO:0000256" key="1">
    <source>
        <dbReference type="ARBA" id="ARBA00005189"/>
    </source>
</evidence>
<feature type="active site" description="Charge relay system; for autoendoproteolytic cleavage activity" evidence="12">
    <location>
        <position position="675"/>
    </location>
</feature>
<feature type="compositionally biased region" description="Basic residues" evidence="13">
    <location>
        <begin position="306"/>
        <end position="319"/>
    </location>
</feature>
<dbReference type="GO" id="GO:0000139">
    <property type="term" value="C:Golgi membrane"/>
    <property type="evidence" value="ECO:0007669"/>
    <property type="project" value="UniProtKB-SubCell"/>
</dbReference>
<dbReference type="STRING" id="1095629.A0A0C9YA87"/>
<sequence>MDPFVVVSFGKKVFRTRVIRHSRNPIWDEKLLFHVRRYETSFKVNLAILDWDKLSSNDYVGDVSFDVKELVECTPQPDVGTGLYPVDEGGEGPMVDYRLPLVGNASWEGKYSPVLSFRAKYQPYDALRQRFWRQYLKQYDTDDTGALSHLELTSMLDSLGSTLTRSTVSSFFTRYGKKAESDELSFEEAIKCLEDELGRPVEEKRRVDVDAGESCVPTPVLMVADGQGRELKLEEMDFSKDQTAAGAAQESGDDDTSDDLLSSSGGSGNVSVGGGGTLFPPAEKKKKSRFRRGDKSSSSSSDQANKKKPKPKPKKKKNSGSKDDTSELESEDSVERVINVKSCPLCHRPRMNSKAEMDIITHLAVCASRDWSSVDKIVVGNFVTASQAQRKWYTRVIGKISSGDYKLGANSANIIVQNRVTGQLEEEKMQVYVRLGIRLLYKGASSRMEGGRARRLLKSLSIKQGVKYDAPESAREIPTFIEFHKLKVDEILDPLDSFKTFNEFFYRKLKPSARPVESPDDPYRLVSGADCRMMAFETVSEATRLWIKGREFTVARLLGENYKQEAERYTGGALAIFRLAPQDYHRFHSPVEGTIGNMTYIAGEYYTVNPQAIRTALDVYGENARKIVPIDSPHFGRVMAVCVGAMMVGSIKTTAQEGQYVQRGEEFGYFAFGGSTIVLLFEKGKVEWDEDLLINGRASLETLVRVGMGIGKGRSAVAGAV</sequence>
<dbReference type="UniPathway" id="UPA00558">
    <property type="reaction ID" value="UER00616"/>
</dbReference>
<dbReference type="GO" id="GO:0016540">
    <property type="term" value="P:protein autoprocessing"/>
    <property type="evidence" value="ECO:0007669"/>
    <property type="project" value="UniProtKB-UniRule"/>
</dbReference>
<keyword evidence="9 12" id="KW-0456">Lyase</keyword>
<keyword evidence="8 12" id="KW-0594">Phospholipid biosynthesis</keyword>